<organism evidence="2 3">
    <name type="scientific">Hydnum rufescens UP504</name>
    <dbReference type="NCBI Taxonomy" id="1448309"/>
    <lineage>
        <taxon>Eukaryota</taxon>
        <taxon>Fungi</taxon>
        <taxon>Dikarya</taxon>
        <taxon>Basidiomycota</taxon>
        <taxon>Agaricomycotina</taxon>
        <taxon>Agaricomycetes</taxon>
        <taxon>Cantharellales</taxon>
        <taxon>Hydnaceae</taxon>
        <taxon>Hydnum</taxon>
    </lineage>
</organism>
<dbReference type="Proteomes" id="UP000886523">
    <property type="component" value="Unassembled WGS sequence"/>
</dbReference>
<feature type="compositionally biased region" description="Low complexity" evidence="1">
    <location>
        <begin position="1"/>
        <end position="14"/>
    </location>
</feature>
<name>A0A9P6AY86_9AGAM</name>
<feature type="compositionally biased region" description="Basic and acidic residues" evidence="1">
    <location>
        <begin position="118"/>
        <end position="128"/>
    </location>
</feature>
<evidence type="ECO:0000313" key="3">
    <source>
        <dbReference type="Proteomes" id="UP000886523"/>
    </source>
</evidence>
<feature type="compositionally biased region" description="Low complexity" evidence="1">
    <location>
        <begin position="71"/>
        <end position="85"/>
    </location>
</feature>
<gene>
    <name evidence="2" type="ORF">BS47DRAFT_952049</name>
</gene>
<accession>A0A9P6AY86</accession>
<sequence>MGSSSSTASSPSSTGRLHPRSRNSSSTKLAPSPLSQSTSAYDIVQSSTDLSRLPQLAIINLDDDSPQIPLTPEVPVSEPSTSPVPADHLLTRSRSASPLKPTSPGAHSPATSKSAPPELKRNTRETSKRTTGPLFGLFGSSSEASTRLPRRRSASATTHRDTLTRKRSRRSSQVGPRPISPSTVAPNIISSPTALMTQIPRGSPSPNPVARIQAEERREKRGSMFGRLLKKFSIVRKPGITWEDTAVRPGKIPETVVPDRVREVLVPNVYPELAQPTPSPTAALAPAFVNARILFRPTLMTCLCPPISHTTCRHRRSRRHLLSWPQCHPLLNLMH</sequence>
<comment type="caution">
    <text evidence="2">The sequence shown here is derived from an EMBL/GenBank/DDBJ whole genome shotgun (WGS) entry which is preliminary data.</text>
</comment>
<reference evidence="2" key="1">
    <citation type="journal article" date="2020" name="Nat. Commun.">
        <title>Large-scale genome sequencing of mycorrhizal fungi provides insights into the early evolution of symbiotic traits.</title>
        <authorList>
            <person name="Miyauchi S."/>
            <person name="Kiss E."/>
            <person name="Kuo A."/>
            <person name="Drula E."/>
            <person name="Kohler A."/>
            <person name="Sanchez-Garcia M."/>
            <person name="Morin E."/>
            <person name="Andreopoulos B."/>
            <person name="Barry K.W."/>
            <person name="Bonito G."/>
            <person name="Buee M."/>
            <person name="Carver A."/>
            <person name="Chen C."/>
            <person name="Cichocki N."/>
            <person name="Clum A."/>
            <person name="Culley D."/>
            <person name="Crous P.W."/>
            <person name="Fauchery L."/>
            <person name="Girlanda M."/>
            <person name="Hayes R.D."/>
            <person name="Keri Z."/>
            <person name="LaButti K."/>
            <person name="Lipzen A."/>
            <person name="Lombard V."/>
            <person name="Magnuson J."/>
            <person name="Maillard F."/>
            <person name="Murat C."/>
            <person name="Nolan M."/>
            <person name="Ohm R.A."/>
            <person name="Pangilinan J."/>
            <person name="Pereira M.F."/>
            <person name="Perotto S."/>
            <person name="Peter M."/>
            <person name="Pfister S."/>
            <person name="Riley R."/>
            <person name="Sitrit Y."/>
            <person name="Stielow J.B."/>
            <person name="Szollosi G."/>
            <person name="Zifcakova L."/>
            <person name="Stursova M."/>
            <person name="Spatafora J.W."/>
            <person name="Tedersoo L."/>
            <person name="Vaario L.M."/>
            <person name="Yamada A."/>
            <person name="Yan M."/>
            <person name="Wang P."/>
            <person name="Xu J."/>
            <person name="Bruns T."/>
            <person name="Baldrian P."/>
            <person name="Vilgalys R."/>
            <person name="Dunand C."/>
            <person name="Henrissat B."/>
            <person name="Grigoriev I.V."/>
            <person name="Hibbett D."/>
            <person name="Nagy L.G."/>
            <person name="Martin F.M."/>
        </authorList>
    </citation>
    <scope>NUCLEOTIDE SEQUENCE</scope>
    <source>
        <strain evidence="2">UP504</strain>
    </source>
</reference>
<dbReference type="AlphaFoldDB" id="A0A9P6AY86"/>
<feature type="region of interest" description="Disordered" evidence="1">
    <location>
        <begin position="61"/>
        <end position="188"/>
    </location>
</feature>
<dbReference type="EMBL" id="MU128970">
    <property type="protein sequence ID" value="KAF9513570.1"/>
    <property type="molecule type" value="Genomic_DNA"/>
</dbReference>
<dbReference type="OrthoDB" id="3231532at2759"/>
<protein>
    <submittedName>
        <fullName evidence="2">Uncharacterized protein</fullName>
    </submittedName>
</protein>
<feature type="compositionally biased region" description="Polar residues" evidence="1">
    <location>
        <begin position="22"/>
        <end position="41"/>
    </location>
</feature>
<evidence type="ECO:0000313" key="2">
    <source>
        <dbReference type="EMBL" id="KAF9513570.1"/>
    </source>
</evidence>
<evidence type="ECO:0000256" key="1">
    <source>
        <dbReference type="SAM" id="MobiDB-lite"/>
    </source>
</evidence>
<proteinExistence type="predicted"/>
<feature type="region of interest" description="Disordered" evidence="1">
    <location>
        <begin position="1"/>
        <end position="41"/>
    </location>
</feature>
<keyword evidence="3" id="KW-1185">Reference proteome</keyword>